<feature type="domain" description="Reverse transcriptase" evidence="1">
    <location>
        <begin position="138"/>
        <end position="357"/>
    </location>
</feature>
<comment type="caution">
    <text evidence="2">The sequence shown here is derived from an EMBL/GenBank/DDBJ whole genome shotgun (WGS) entry which is preliminary data.</text>
</comment>
<dbReference type="OrthoDB" id="1550386at2"/>
<dbReference type="AlphaFoldDB" id="A0A660KYV0"/>
<evidence type="ECO:0000313" key="3">
    <source>
        <dbReference type="Proteomes" id="UP000278962"/>
    </source>
</evidence>
<dbReference type="PROSITE" id="PS50878">
    <property type="entry name" value="RT_POL"/>
    <property type="match status" value="1"/>
</dbReference>
<gene>
    <name evidence="2" type="ORF">C8N24_4907</name>
</gene>
<dbReference type="Pfam" id="PF00078">
    <property type="entry name" value="RVT_1"/>
    <property type="match status" value="1"/>
</dbReference>
<dbReference type="InterPro" id="IPR000477">
    <property type="entry name" value="RT_dom"/>
</dbReference>
<protein>
    <submittedName>
        <fullName evidence="2">Reverse transcriptase (RNA-dependent DNA polymerase)</fullName>
    </submittedName>
</protein>
<accession>A0A660KYV0</accession>
<dbReference type="EMBL" id="RBIL01000002">
    <property type="protein sequence ID" value="RKQ86891.1"/>
    <property type="molecule type" value="Genomic_DNA"/>
</dbReference>
<name>A0A660KYV0_9ACTN</name>
<evidence type="ECO:0000259" key="1">
    <source>
        <dbReference type="PROSITE" id="PS50878"/>
    </source>
</evidence>
<dbReference type="PANTHER" id="PTHR34047:SF8">
    <property type="entry name" value="PROTEIN YKFC"/>
    <property type="match status" value="1"/>
</dbReference>
<keyword evidence="2" id="KW-0548">Nucleotidyltransferase</keyword>
<sequence>MTEDLAVPSALSLLRRQLLEGASRADLLLPLRALQMRGMSQLDLTVQIERLRAVNDATTDDEEFEERCLTVLDLVHGVTHDSLVWDAAHEAAALLPRAIGREELAGATTHALVPSDLLPPRATPDETQVVDVAGLLGESVGRVIEAFELRPQRAAIVRAPKGAFTSRPAAVLAFPDRLIFEALASVVEGKLDDALPEMVIWPRNRTDKGSATYTQRVVDWQSAYVVKADVSHFFESIDHSLLAVFLTTHLRVSTVVARAIEAFLDATMGFRRGLPQGPLASDVLASAYLLPLDLRLAESATPYLRYADDYYFPVQNLGQGRRLLQRMERWLNDIGLALNSEKTSIMRMSSFVEGLEHHGVHRLKERLVDERRELLEQAEDADDAAGILERTGIPDDTIWALLYHHSVTIEDVFDQLVTGNAEEFEDVYGYFFRQCATILRRGDNNDEIPAVASLALECLALLARTDVQLPDRDLAEVHRWFPQLTPHVVEYLTRGTHSTWNLSVEYIRSMLTQPTCVDWVDAWMCHAASKLDPTDFPRDELRSIAQDRQVAPLTATEAVRSLAFHQQLEELDWRQAYERVGPALGSEMLFAGLEMRERAPWLRLYLTAAAAPGVRAILEAVESRE</sequence>
<dbReference type="GO" id="GO:0003964">
    <property type="term" value="F:RNA-directed DNA polymerase activity"/>
    <property type="evidence" value="ECO:0007669"/>
    <property type="project" value="UniProtKB-KW"/>
</dbReference>
<dbReference type="InterPro" id="IPR043502">
    <property type="entry name" value="DNA/RNA_pol_sf"/>
</dbReference>
<dbReference type="PANTHER" id="PTHR34047">
    <property type="entry name" value="NUCLEAR INTRON MATURASE 1, MITOCHONDRIAL-RELATED"/>
    <property type="match status" value="1"/>
</dbReference>
<keyword evidence="2" id="KW-0808">Transferase</keyword>
<dbReference type="InterPro" id="IPR051083">
    <property type="entry name" value="GrpII_Intron_Splice-Mob/Def"/>
</dbReference>
<dbReference type="SUPFAM" id="SSF56672">
    <property type="entry name" value="DNA/RNA polymerases"/>
    <property type="match status" value="1"/>
</dbReference>
<organism evidence="2 3">
    <name type="scientific">Solirubrobacter pauli</name>
    <dbReference type="NCBI Taxonomy" id="166793"/>
    <lineage>
        <taxon>Bacteria</taxon>
        <taxon>Bacillati</taxon>
        <taxon>Actinomycetota</taxon>
        <taxon>Thermoleophilia</taxon>
        <taxon>Solirubrobacterales</taxon>
        <taxon>Solirubrobacteraceae</taxon>
        <taxon>Solirubrobacter</taxon>
    </lineage>
</organism>
<reference evidence="2 3" key="1">
    <citation type="submission" date="2018-10" db="EMBL/GenBank/DDBJ databases">
        <title>Genomic Encyclopedia of Archaeal and Bacterial Type Strains, Phase II (KMG-II): from individual species to whole genera.</title>
        <authorList>
            <person name="Goeker M."/>
        </authorList>
    </citation>
    <scope>NUCLEOTIDE SEQUENCE [LARGE SCALE GENOMIC DNA]</scope>
    <source>
        <strain evidence="2 3">DSM 14954</strain>
    </source>
</reference>
<proteinExistence type="predicted"/>
<keyword evidence="3" id="KW-1185">Reference proteome</keyword>
<keyword evidence="2" id="KW-0695">RNA-directed DNA polymerase</keyword>
<evidence type="ECO:0000313" key="2">
    <source>
        <dbReference type="EMBL" id="RKQ86891.1"/>
    </source>
</evidence>
<dbReference type="Proteomes" id="UP000278962">
    <property type="component" value="Unassembled WGS sequence"/>
</dbReference>